<proteinExistence type="predicted"/>
<dbReference type="EMBL" id="UYWY01012411">
    <property type="protein sequence ID" value="VDM34755.1"/>
    <property type="molecule type" value="Genomic_DNA"/>
</dbReference>
<keyword evidence="1" id="KW-0812">Transmembrane</keyword>
<dbReference type="WBParaSite" id="TCNE_0000526201-mRNA-1">
    <property type="protein sequence ID" value="TCNE_0000526201-mRNA-1"/>
    <property type="gene ID" value="TCNE_0000526201"/>
</dbReference>
<keyword evidence="3" id="KW-1185">Reference proteome</keyword>
<accession>A0A183U9U2</accession>
<protein>
    <submittedName>
        <fullName evidence="4">Inner membrane protein</fullName>
    </submittedName>
</protein>
<name>A0A183U9U2_TOXCA</name>
<keyword evidence="1" id="KW-0472">Membrane</keyword>
<organism evidence="3 4">
    <name type="scientific">Toxocara canis</name>
    <name type="common">Canine roundworm</name>
    <dbReference type="NCBI Taxonomy" id="6265"/>
    <lineage>
        <taxon>Eukaryota</taxon>
        <taxon>Metazoa</taxon>
        <taxon>Ecdysozoa</taxon>
        <taxon>Nematoda</taxon>
        <taxon>Chromadorea</taxon>
        <taxon>Rhabditida</taxon>
        <taxon>Spirurina</taxon>
        <taxon>Ascaridomorpha</taxon>
        <taxon>Ascaridoidea</taxon>
        <taxon>Toxocaridae</taxon>
        <taxon>Toxocara</taxon>
    </lineage>
</organism>
<evidence type="ECO:0000313" key="3">
    <source>
        <dbReference type="Proteomes" id="UP000050794"/>
    </source>
</evidence>
<gene>
    <name evidence="2" type="ORF">TCNE_LOCUS5263</name>
</gene>
<evidence type="ECO:0000313" key="4">
    <source>
        <dbReference type="WBParaSite" id="TCNE_0000526201-mRNA-1"/>
    </source>
</evidence>
<evidence type="ECO:0000313" key="2">
    <source>
        <dbReference type="EMBL" id="VDM34755.1"/>
    </source>
</evidence>
<sequence length="65" mass="7270">MAGIFEARHSPMRLCLYMVGAVLTIPFNVWIENIAVLWGMLSDKNGFYVVKKDVQLLNVPDGSPC</sequence>
<reference evidence="2 3" key="2">
    <citation type="submission" date="2018-11" db="EMBL/GenBank/DDBJ databases">
        <authorList>
            <consortium name="Pathogen Informatics"/>
        </authorList>
    </citation>
    <scope>NUCLEOTIDE SEQUENCE [LARGE SCALE GENOMIC DNA]</scope>
</reference>
<reference evidence="4" key="1">
    <citation type="submission" date="2016-06" db="UniProtKB">
        <authorList>
            <consortium name="WormBaseParasite"/>
        </authorList>
    </citation>
    <scope>IDENTIFICATION</scope>
</reference>
<dbReference type="Proteomes" id="UP000050794">
    <property type="component" value="Unassembled WGS sequence"/>
</dbReference>
<keyword evidence="1" id="KW-1133">Transmembrane helix</keyword>
<evidence type="ECO:0000256" key="1">
    <source>
        <dbReference type="SAM" id="Phobius"/>
    </source>
</evidence>
<dbReference type="AlphaFoldDB" id="A0A183U9U2"/>
<feature type="transmembrane region" description="Helical" evidence="1">
    <location>
        <begin position="12"/>
        <end position="31"/>
    </location>
</feature>